<dbReference type="Gene3D" id="3.30.420.10">
    <property type="entry name" value="Ribonuclease H-like superfamily/Ribonuclease H"/>
    <property type="match status" value="2"/>
</dbReference>
<dbReference type="AlphaFoldDB" id="A0A836EFT6"/>
<feature type="non-terminal residue" evidence="1">
    <location>
        <position position="306"/>
    </location>
</feature>
<dbReference type="GO" id="GO:0000014">
    <property type="term" value="F:single-stranded DNA endodeoxyribonuclease activity"/>
    <property type="evidence" value="ECO:0007669"/>
    <property type="project" value="TreeGrafter"/>
</dbReference>
<dbReference type="GO" id="GO:0005634">
    <property type="term" value="C:nucleus"/>
    <property type="evidence" value="ECO:0007669"/>
    <property type="project" value="TreeGrafter"/>
</dbReference>
<dbReference type="Proteomes" id="UP000667349">
    <property type="component" value="Unassembled WGS sequence"/>
</dbReference>
<reference evidence="1" key="1">
    <citation type="submission" date="2020-02" db="EMBL/GenBank/DDBJ databases">
        <title>Relaxed selection underlies rapid genomic changes in the transitions from sociality to social parasitism in ants.</title>
        <authorList>
            <person name="Bi X."/>
        </authorList>
    </citation>
    <scope>NUCLEOTIDE SEQUENCE</scope>
    <source>
        <strain evidence="1">BGI-DK2013a</strain>
        <tissue evidence="1">Whole body</tissue>
    </source>
</reference>
<keyword evidence="1" id="KW-0808">Transferase</keyword>
<dbReference type="GO" id="GO:0044547">
    <property type="term" value="F:DNA topoisomerase binding"/>
    <property type="evidence" value="ECO:0007669"/>
    <property type="project" value="TreeGrafter"/>
</dbReference>
<gene>
    <name evidence="1" type="primary">Setmar_55</name>
    <name evidence="1" type="ORF">G6Z75_0002572</name>
</gene>
<accession>A0A836EFT6</accession>
<dbReference type="GO" id="GO:0031297">
    <property type="term" value="P:replication fork processing"/>
    <property type="evidence" value="ECO:0007669"/>
    <property type="project" value="TreeGrafter"/>
</dbReference>
<dbReference type="GO" id="GO:0035861">
    <property type="term" value="C:site of double-strand break"/>
    <property type="evidence" value="ECO:0007669"/>
    <property type="project" value="TreeGrafter"/>
</dbReference>
<comment type="caution">
    <text evidence="1">The sequence shown here is derived from an EMBL/GenBank/DDBJ whole genome shotgun (WGS) entry which is preliminary data.</text>
</comment>
<dbReference type="PANTHER" id="PTHR46060:SF1">
    <property type="entry name" value="MARINER MOS1 TRANSPOSASE-LIKE PROTEIN"/>
    <property type="match status" value="1"/>
</dbReference>
<protein>
    <submittedName>
        <fullName evidence="1">SETMR methyltransferase</fullName>
    </submittedName>
</protein>
<keyword evidence="2" id="KW-1185">Reference proteome</keyword>
<dbReference type="GO" id="GO:0046975">
    <property type="term" value="F:histone H3K36 methyltransferase activity"/>
    <property type="evidence" value="ECO:0007669"/>
    <property type="project" value="TreeGrafter"/>
</dbReference>
<evidence type="ECO:0000313" key="2">
    <source>
        <dbReference type="Proteomes" id="UP000667349"/>
    </source>
</evidence>
<dbReference type="EMBL" id="JAANHZ010000228">
    <property type="protein sequence ID" value="KAG5313928.1"/>
    <property type="molecule type" value="Genomic_DNA"/>
</dbReference>
<sequence>MNEFKCGRTSTCDASRSGRPIKAVTPEIDKVHDIVLTDRRMKVRELVEATGISHGTVISILGMEKLSARWVPRLLTVDHKRDRVTISKQYLEMFDETWIHYFTPETKEQSKQWTSPSELAKKAKTMKSARKVIGTSDVGLFYISTNAPLSGFVDADWRGNLVDRRSHTVTCFIWNGGPITWDSRKQRSLKNRDKHVSTVEIARELGIDHKTVLNHLHKAGYKKKLDVWVPHELSVKMDRINICDTLLKWNEIEPFLKRMITDDEKWITYDNRTRKKIVDKGRREATIISLPQKWQNIIENNGAYLV</sequence>
<dbReference type="GO" id="GO:0044774">
    <property type="term" value="P:mitotic DNA integrity checkpoint signaling"/>
    <property type="evidence" value="ECO:0007669"/>
    <property type="project" value="TreeGrafter"/>
</dbReference>
<dbReference type="GO" id="GO:0006303">
    <property type="term" value="P:double-strand break repair via nonhomologous end joining"/>
    <property type="evidence" value="ECO:0007669"/>
    <property type="project" value="TreeGrafter"/>
</dbReference>
<dbReference type="GO" id="GO:0015074">
    <property type="term" value="P:DNA integration"/>
    <property type="evidence" value="ECO:0007669"/>
    <property type="project" value="TreeGrafter"/>
</dbReference>
<organism evidence="1 2">
    <name type="scientific">Acromyrmex insinuator</name>
    <dbReference type="NCBI Taxonomy" id="230686"/>
    <lineage>
        <taxon>Eukaryota</taxon>
        <taxon>Metazoa</taxon>
        <taxon>Ecdysozoa</taxon>
        <taxon>Arthropoda</taxon>
        <taxon>Hexapoda</taxon>
        <taxon>Insecta</taxon>
        <taxon>Pterygota</taxon>
        <taxon>Neoptera</taxon>
        <taxon>Endopterygota</taxon>
        <taxon>Hymenoptera</taxon>
        <taxon>Apocrita</taxon>
        <taxon>Aculeata</taxon>
        <taxon>Formicoidea</taxon>
        <taxon>Formicidae</taxon>
        <taxon>Myrmicinae</taxon>
        <taxon>Acromyrmex</taxon>
    </lineage>
</organism>
<name>A0A836EFT6_9HYME</name>
<evidence type="ECO:0000313" key="1">
    <source>
        <dbReference type="EMBL" id="KAG5313928.1"/>
    </source>
</evidence>
<dbReference type="GO" id="GO:0003690">
    <property type="term" value="F:double-stranded DNA binding"/>
    <property type="evidence" value="ECO:0007669"/>
    <property type="project" value="TreeGrafter"/>
</dbReference>
<keyword evidence="1" id="KW-0489">Methyltransferase</keyword>
<proteinExistence type="predicted"/>
<dbReference type="InterPro" id="IPR036397">
    <property type="entry name" value="RNaseH_sf"/>
</dbReference>
<dbReference type="GO" id="GO:0000729">
    <property type="term" value="P:DNA double-strand break processing"/>
    <property type="evidence" value="ECO:0007669"/>
    <property type="project" value="TreeGrafter"/>
</dbReference>
<dbReference type="GO" id="GO:0003697">
    <property type="term" value="F:single-stranded DNA binding"/>
    <property type="evidence" value="ECO:0007669"/>
    <property type="project" value="TreeGrafter"/>
</dbReference>
<dbReference type="GO" id="GO:0032259">
    <property type="term" value="P:methylation"/>
    <property type="evidence" value="ECO:0007669"/>
    <property type="project" value="UniProtKB-KW"/>
</dbReference>
<feature type="non-terminal residue" evidence="1">
    <location>
        <position position="1"/>
    </location>
</feature>
<dbReference type="PANTHER" id="PTHR46060">
    <property type="entry name" value="MARINER MOS1 TRANSPOSASE-LIKE PROTEIN"/>
    <property type="match status" value="1"/>
</dbReference>
<dbReference type="InterPro" id="IPR052709">
    <property type="entry name" value="Transposase-MT_Hybrid"/>
</dbReference>
<dbReference type="GO" id="GO:0000793">
    <property type="term" value="C:condensed chromosome"/>
    <property type="evidence" value="ECO:0007669"/>
    <property type="project" value="TreeGrafter"/>
</dbReference>
<dbReference type="GO" id="GO:0042800">
    <property type="term" value="F:histone H3K4 methyltransferase activity"/>
    <property type="evidence" value="ECO:0007669"/>
    <property type="project" value="TreeGrafter"/>
</dbReference>